<protein>
    <submittedName>
        <fullName evidence="1">Uncharacterized protein</fullName>
    </submittedName>
</protein>
<accession>A0AAV6EGQ9</accession>
<sequence length="261" mass="29496">MNDIFSQTFSSRFVEAGAYAAITKAFSNEVKNQNELSANELSNAKIDAFVNSGIKGEEKNGEIKLWKEELSNDEKTDPKSIEIYKLLNSPKPNGNIVEALQYSLTQAIFGGEKKGTFMEQFIAMSNEKQLEIVKFYDENVINFSAPNMEEKASALFLEPISIDEWKNRVKELSEQSGGKNIKADFANLRENLSKAAADITSADDEIERNNRMLMRQYNGAKSRSASFESKNEILKTFFEEFLKNNNPLALLEIMKKIDIKA</sequence>
<dbReference type="GeneID" id="56510819"/>
<dbReference type="EMBL" id="VZON01000002">
    <property type="protein sequence ID" value="KAB0613804.1"/>
    <property type="molecule type" value="Genomic_DNA"/>
</dbReference>
<dbReference type="AlphaFoldDB" id="A0AAV6EGQ9"/>
<evidence type="ECO:0000313" key="1">
    <source>
        <dbReference type="EMBL" id="KAB0613804.1"/>
    </source>
</evidence>
<reference evidence="1 2" key="1">
    <citation type="submission" date="2019-09" db="EMBL/GenBank/DDBJ databases">
        <title>Draft genome sequences of 48 bacterial type strains from the CCUG.</title>
        <authorList>
            <person name="Tunovic T."/>
            <person name="Pineiro-Iglesias B."/>
            <person name="Unosson C."/>
            <person name="Inganas E."/>
            <person name="Ohlen M."/>
            <person name="Cardew S."/>
            <person name="Jensie-Markopoulos S."/>
            <person name="Salva-Serra F."/>
            <person name="Jaen-Luchoro D."/>
            <person name="Karlsson R."/>
            <person name="Svensson-Stadler L."/>
            <person name="Chun J."/>
            <person name="Moore E."/>
        </authorList>
    </citation>
    <scope>NUCLEOTIDE SEQUENCE [LARGE SCALE GENOMIC DNA]</scope>
    <source>
        <strain evidence="1 2">CCUG 34538</strain>
    </source>
</reference>
<organism evidence="1 2">
    <name type="scientific">Campylobacter hyointestinalis subsp. lawsonii</name>
    <dbReference type="NCBI Taxonomy" id="91353"/>
    <lineage>
        <taxon>Bacteria</taxon>
        <taxon>Pseudomonadati</taxon>
        <taxon>Campylobacterota</taxon>
        <taxon>Epsilonproteobacteria</taxon>
        <taxon>Campylobacterales</taxon>
        <taxon>Campylobacteraceae</taxon>
        <taxon>Campylobacter</taxon>
    </lineage>
</organism>
<name>A0AAV6EGQ9_CAMHY</name>
<evidence type="ECO:0000313" key="2">
    <source>
        <dbReference type="Proteomes" id="UP000423641"/>
    </source>
</evidence>
<proteinExistence type="predicted"/>
<dbReference type="RefSeq" id="WP_112000409.1">
    <property type="nucleotide sequence ID" value="NZ_CP053828.1"/>
</dbReference>
<dbReference type="Proteomes" id="UP000423641">
    <property type="component" value="Unassembled WGS sequence"/>
</dbReference>
<gene>
    <name evidence="1" type="ORF">F7P66_03835</name>
</gene>
<comment type="caution">
    <text evidence="1">The sequence shown here is derived from an EMBL/GenBank/DDBJ whole genome shotgun (WGS) entry which is preliminary data.</text>
</comment>